<keyword evidence="10 13" id="KW-0408">Iron</keyword>
<comment type="cofactor">
    <cofactor evidence="2">
        <name>[4Fe-4S] cluster</name>
        <dbReference type="ChEBI" id="CHEBI:49883"/>
    </cofactor>
</comment>
<dbReference type="GO" id="GO:0009061">
    <property type="term" value="P:anaerobic respiration"/>
    <property type="evidence" value="ECO:0007669"/>
    <property type="project" value="TreeGrafter"/>
</dbReference>
<dbReference type="GO" id="GO:0009055">
    <property type="term" value="F:electron transfer activity"/>
    <property type="evidence" value="ECO:0007669"/>
    <property type="project" value="TreeGrafter"/>
</dbReference>
<dbReference type="GO" id="GO:0030313">
    <property type="term" value="C:cell envelope"/>
    <property type="evidence" value="ECO:0007669"/>
    <property type="project" value="UniProtKB-SubCell"/>
</dbReference>
<evidence type="ECO:0000256" key="2">
    <source>
        <dbReference type="ARBA" id="ARBA00001966"/>
    </source>
</evidence>
<keyword evidence="11 13" id="KW-0411">Iron-sulfur</keyword>
<feature type="binding site" evidence="13">
    <location>
        <position position="197"/>
    </location>
    <ligand>
        <name>[4Fe-4S] cluster</name>
        <dbReference type="ChEBI" id="CHEBI:49883"/>
        <label>1</label>
    </ligand>
</feature>
<dbReference type="InterPro" id="IPR019546">
    <property type="entry name" value="TAT_signal_bac_arc"/>
</dbReference>
<dbReference type="GO" id="GO:0046872">
    <property type="term" value="F:metal ion binding"/>
    <property type="evidence" value="ECO:0007669"/>
    <property type="project" value="UniProtKB-KW"/>
</dbReference>
<feature type="binding site" evidence="13">
    <location>
        <position position="268"/>
    </location>
    <ligand>
        <name>[4Fe-4S] cluster</name>
        <dbReference type="ChEBI" id="CHEBI:49883"/>
        <label>2</label>
    </ligand>
</feature>
<feature type="binding site" evidence="13">
    <location>
        <position position="235"/>
    </location>
    <ligand>
        <name>[4Fe-4S] cluster</name>
        <dbReference type="ChEBI" id="CHEBI:49883"/>
        <label>2</label>
    </ligand>
</feature>
<evidence type="ECO:0000259" key="15">
    <source>
        <dbReference type="Pfam" id="PF14720"/>
    </source>
</evidence>
<reference evidence="16" key="1">
    <citation type="submission" date="2024-06" db="EMBL/GenBank/DDBJ databases">
        <title>A Novel Isolate, Dehalogenimonas sp. Strain 4OHTPN, Dechlorinates Aromatic 4 Hydroxy chlorothalonil by a Novel Reductive Dehalogenase.</title>
        <authorList>
            <person name="Liu G."/>
        </authorList>
    </citation>
    <scope>NUCLEOTIDE SEQUENCE</scope>
    <source>
        <strain evidence="16">4OHTPN</strain>
    </source>
</reference>
<dbReference type="AlphaFoldDB" id="A0AAU8GC68"/>
<dbReference type="NCBIfam" id="TIGR00391">
    <property type="entry name" value="hydA"/>
    <property type="match status" value="1"/>
</dbReference>
<evidence type="ECO:0000256" key="6">
    <source>
        <dbReference type="ARBA" id="ARBA00022485"/>
    </source>
</evidence>
<dbReference type="GO" id="GO:0016020">
    <property type="term" value="C:membrane"/>
    <property type="evidence" value="ECO:0007669"/>
    <property type="project" value="TreeGrafter"/>
</dbReference>
<keyword evidence="6 13" id="KW-0004">4Fe-4S</keyword>
<evidence type="ECO:0000256" key="13">
    <source>
        <dbReference type="PIRSR" id="PIRSR000310-1"/>
    </source>
</evidence>
<evidence type="ECO:0000256" key="7">
    <source>
        <dbReference type="ARBA" id="ARBA00022723"/>
    </source>
</evidence>
<feature type="domain" description="Cytochrome-c3 hydrogenase C-terminal" evidence="15">
    <location>
        <begin position="230"/>
        <end position="312"/>
    </location>
</feature>
<dbReference type="PROSITE" id="PS51318">
    <property type="entry name" value="TAT"/>
    <property type="match status" value="1"/>
</dbReference>
<accession>A0AAU8GC68</accession>
<dbReference type="PRINTS" id="PR00614">
    <property type="entry name" value="NIHGNASESMLL"/>
</dbReference>
<dbReference type="InterPro" id="IPR001821">
    <property type="entry name" value="NiFe_hydrogenase_ssu"/>
</dbReference>
<dbReference type="Pfam" id="PF14720">
    <property type="entry name" value="NiFe_hyd_SSU_C"/>
    <property type="match status" value="1"/>
</dbReference>
<dbReference type="InterPro" id="IPR006137">
    <property type="entry name" value="NADH_UbQ_OxRdtase-like_20kDa"/>
</dbReference>
<comment type="subunit">
    <text evidence="5">Heterodimer of a large and a small subunit.</text>
</comment>
<evidence type="ECO:0000256" key="8">
    <source>
        <dbReference type="ARBA" id="ARBA00022729"/>
    </source>
</evidence>
<feature type="binding site" evidence="13">
    <location>
        <position position="262"/>
    </location>
    <ligand>
        <name>[4Fe-4S] cluster</name>
        <dbReference type="ChEBI" id="CHEBI:49883"/>
        <label>2</label>
    </ligand>
</feature>
<dbReference type="InterPro" id="IPR037148">
    <property type="entry name" value="NiFe-Hase_small_C_sf"/>
</dbReference>
<evidence type="ECO:0000256" key="11">
    <source>
        <dbReference type="ARBA" id="ARBA00023014"/>
    </source>
</evidence>
<protein>
    <submittedName>
        <fullName evidence="16">Hydrogenase small subunit</fullName>
    </submittedName>
</protein>
<feature type="binding site" evidence="13">
    <location>
        <position position="277"/>
    </location>
    <ligand>
        <name>[3Fe-4S] cluster</name>
        <dbReference type="ChEBI" id="CHEBI:21137"/>
    </ligand>
</feature>
<dbReference type="PANTHER" id="PTHR30013">
    <property type="entry name" value="NIFE / NIFESE HYDROGENASE SMALL SUBUNIT FAMILY MEMBER"/>
    <property type="match status" value="1"/>
</dbReference>
<dbReference type="InterPro" id="IPR006311">
    <property type="entry name" value="TAT_signal"/>
</dbReference>
<dbReference type="Gene3D" id="4.10.480.10">
    <property type="entry name" value="Cytochrome-c3 hydrogenase, C-terminal domain"/>
    <property type="match status" value="1"/>
</dbReference>
<dbReference type="NCBIfam" id="TIGR01409">
    <property type="entry name" value="TAT_signal_seq"/>
    <property type="match status" value="1"/>
</dbReference>
<dbReference type="GO" id="GO:0051538">
    <property type="term" value="F:3 iron, 4 sulfur cluster binding"/>
    <property type="evidence" value="ECO:0007669"/>
    <property type="project" value="UniProtKB-KW"/>
</dbReference>
<feature type="binding site" evidence="13">
    <location>
        <position position="62"/>
    </location>
    <ligand>
        <name>[4Fe-4S] cluster</name>
        <dbReference type="ChEBI" id="CHEBI:49883"/>
        <label>1</label>
    </ligand>
</feature>
<keyword evidence="7 13" id="KW-0479">Metal-binding</keyword>
<comment type="cofactor">
    <cofactor evidence="1">
        <name>[3Fe-4S] cluster</name>
        <dbReference type="ChEBI" id="CHEBI:21137"/>
    </cofactor>
</comment>
<evidence type="ECO:0000313" key="16">
    <source>
        <dbReference type="EMBL" id="XCH34077.1"/>
    </source>
</evidence>
<dbReference type="Pfam" id="PF01058">
    <property type="entry name" value="Oxidored_q6"/>
    <property type="match status" value="1"/>
</dbReference>
<dbReference type="Gene3D" id="3.40.50.700">
    <property type="entry name" value="NADH:ubiquinone oxidoreductase-like, 20kDa subunit"/>
    <property type="match status" value="1"/>
</dbReference>
<feature type="binding site" evidence="13">
    <location>
        <position position="296"/>
    </location>
    <ligand>
        <name>[3Fe-4S] cluster</name>
        <dbReference type="ChEBI" id="CHEBI:21137"/>
    </ligand>
</feature>
<dbReference type="PANTHER" id="PTHR30013:SF7">
    <property type="entry name" value="HYDROGENASE-2 SMALL CHAIN"/>
    <property type="match status" value="1"/>
</dbReference>
<evidence type="ECO:0000256" key="3">
    <source>
        <dbReference type="ARBA" id="ARBA00004196"/>
    </source>
</evidence>
<evidence type="ECO:0000256" key="10">
    <source>
        <dbReference type="ARBA" id="ARBA00023004"/>
    </source>
</evidence>
<dbReference type="GO" id="GO:0009375">
    <property type="term" value="C:ferredoxin hydrogenase complex"/>
    <property type="evidence" value="ECO:0007669"/>
    <property type="project" value="InterPro"/>
</dbReference>
<feature type="binding site" evidence="13">
    <location>
        <position position="59"/>
    </location>
    <ligand>
        <name>[4Fe-4S] cluster</name>
        <dbReference type="ChEBI" id="CHEBI:49883"/>
        <label>1</label>
    </ligand>
</feature>
<comment type="similarity">
    <text evidence="4">Belongs to the [NiFe]/[NiFeSe] hydrogenase small subunit family.</text>
</comment>
<evidence type="ECO:0000259" key="14">
    <source>
        <dbReference type="Pfam" id="PF01058"/>
    </source>
</evidence>
<dbReference type="GO" id="GO:0044569">
    <property type="term" value="C:[Ni-Fe] hydrogenase complex"/>
    <property type="evidence" value="ECO:0007669"/>
    <property type="project" value="TreeGrafter"/>
</dbReference>
<dbReference type="RefSeq" id="WP_353715262.1">
    <property type="nucleotide sequence ID" value="NZ_CP159307.1"/>
</dbReference>
<dbReference type="GO" id="GO:0008901">
    <property type="term" value="F:ferredoxin hydrogenase activity"/>
    <property type="evidence" value="ECO:0007669"/>
    <property type="project" value="InterPro"/>
</dbReference>
<keyword evidence="9" id="KW-0560">Oxidoreductase</keyword>
<dbReference type="SUPFAM" id="SSF56770">
    <property type="entry name" value="HydA/Nqo6-like"/>
    <property type="match status" value="1"/>
</dbReference>
<feature type="binding site" evidence="13">
    <location>
        <position position="155"/>
    </location>
    <ligand>
        <name>[4Fe-4S] cluster</name>
        <dbReference type="ChEBI" id="CHEBI:49883"/>
        <label>1</label>
    </ligand>
</feature>
<dbReference type="InterPro" id="IPR027394">
    <property type="entry name" value="Cytochrome-c3_hydrogenase_C"/>
</dbReference>
<evidence type="ECO:0000256" key="12">
    <source>
        <dbReference type="ARBA" id="ARBA00023291"/>
    </source>
</evidence>
<feature type="domain" description="NADH:ubiquinone oxidoreductase-like 20kDa subunit" evidence="14">
    <location>
        <begin position="59"/>
        <end position="210"/>
    </location>
</feature>
<comment type="subcellular location">
    <subcellularLocation>
        <location evidence="3">Cell envelope</location>
    </subcellularLocation>
</comment>
<evidence type="ECO:0000256" key="1">
    <source>
        <dbReference type="ARBA" id="ARBA00001927"/>
    </source>
</evidence>
<proteinExistence type="inferred from homology"/>
<evidence type="ECO:0000256" key="5">
    <source>
        <dbReference type="ARBA" id="ARBA00011771"/>
    </source>
</evidence>
<dbReference type="EMBL" id="CP159307">
    <property type="protein sequence ID" value="XCH34077.1"/>
    <property type="molecule type" value="Genomic_DNA"/>
</dbReference>
<keyword evidence="12 13" id="KW-0003">3Fe-4S</keyword>
<dbReference type="GO" id="GO:0051539">
    <property type="term" value="F:4 iron, 4 sulfur cluster binding"/>
    <property type="evidence" value="ECO:0007669"/>
    <property type="project" value="UniProtKB-KW"/>
</dbReference>
<evidence type="ECO:0000256" key="4">
    <source>
        <dbReference type="ARBA" id="ARBA00006605"/>
    </source>
</evidence>
<name>A0AAU8GC68_9CHLR</name>
<sequence>MDLATLTRPQLNRRDFVKIASLTVAAMGLSQALNPRIVEALEQVAPAKPPVIWLEGQGCTGCTESFLNNLEPSAVSILLDTISLRYHETAMAASGHQADKALTDTIKAGGYVLVIEGAIPLAQNGKFCTIAGKTFVDIVRESAKNAAVIINVGACSSFGGIPRSGPTDAVGYLFRGKELHHVFDDVGNKPVINLPTCPVHNERLVATIVYYLTFGKAPEMDNYHRPLAFYGKLQHDNCARRGQFEARRFVTDFKDPAQQGRCLILKGCKGPIAFQDCWERQWNQRSNYCIQAGVPCVACSQPEFYQETSPLYAHDYDFGVK</sequence>
<dbReference type="InterPro" id="IPR037024">
    <property type="entry name" value="NiFe_Hase_small_N_sf"/>
</dbReference>
<gene>
    <name evidence="16" type="ORF">ABV300_04145</name>
</gene>
<keyword evidence="8" id="KW-0732">Signal</keyword>
<feature type="binding site" evidence="13">
    <location>
        <position position="299"/>
    </location>
    <ligand>
        <name>[3Fe-4S] cluster</name>
        <dbReference type="ChEBI" id="CHEBI:21137"/>
    </ligand>
</feature>
<evidence type="ECO:0000256" key="9">
    <source>
        <dbReference type="ARBA" id="ARBA00023002"/>
    </source>
</evidence>
<dbReference type="PIRSF" id="PIRSF000310">
    <property type="entry name" value="NiFe_hyd_ssu"/>
    <property type="match status" value="1"/>
</dbReference>
<feature type="binding site" evidence="13">
    <location>
        <position position="238"/>
    </location>
    <ligand>
        <name>[4Fe-4S] cluster</name>
        <dbReference type="ChEBI" id="CHEBI:49883"/>
        <label>2</label>
    </ligand>
</feature>
<organism evidence="16">
    <name type="scientific">Dehalogenimonas sp. 4OHTPN</name>
    <dbReference type="NCBI Taxonomy" id="3166643"/>
    <lineage>
        <taxon>Bacteria</taxon>
        <taxon>Bacillati</taxon>
        <taxon>Chloroflexota</taxon>
        <taxon>Dehalococcoidia</taxon>
        <taxon>Dehalococcoidales</taxon>
        <taxon>Dehalococcoidaceae</taxon>
        <taxon>Dehalogenimonas</taxon>
    </lineage>
</organism>